<accession>M3FRW1</accession>
<gene>
    <name evidence="1" type="ORF">LEP1GSC151_2720</name>
</gene>
<comment type="caution">
    <text evidence="1">The sequence shown here is derived from an EMBL/GenBank/DDBJ whole genome shotgun (WGS) entry which is preliminary data.</text>
</comment>
<evidence type="ECO:0000313" key="1">
    <source>
        <dbReference type="EMBL" id="EMG10159.1"/>
    </source>
</evidence>
<name>M3FRW1_LEPIR</name>
<organism evidence="1 2">
    <name type="scientific">Leptospira interrogans serovar Grippotyphosa str. LT2186</name>
    <dbReference type="NCBI Taxonomy" id="1001599"/>
    <lineage>
        <taxon>Bacteria</taxon>
        <taxon>Pseudomonadati</taxon>
        <taxon>Spirochaetota</taxon>
        <taxon>Spirochaetia</taxon>
        <taxon>Leptospirales</taxon>
        <taxon>Leptospiraceae</taxon>
        <taxon>Leptospira</taxon>
    </lineage>
</organism>
<dbReference type="AlphaFoldDB" id="M3FRW1"/>
<protein>
    <submittedName>
        <fullName evidence="1">Uncharacterized protein</fullName>
    </submittedName>
</protein>
<proteinExistence type="predicted"/>
<reference evidence="1 2" key="1">
    <citation type="submission" date="2013-02" db="EMBL/GenBank/DDBJ databases">
        <authorList>
            <person name="Harkins D.M."/>
            <person name="Durkin A.S."/>
            <person name="Brinkac L.M."/>
            <person name="Haft D.H."/>
            <person name="Selengut J.D."/>
            <person name="Sanka R."/>
            <person name="DePew J."/>
            <person name="Purushe J."/>
            <person name="Tulsiani S.M."/>
            <person name="Graham G.C."/>
            <person name="Burns M.-A."/>
            <person name="Dohnt M.F."/>
            <person name="Smythe L.D."/>
            <person name="McKay D.B."/>
            <person name="Craig S.B."/>
            <person name="Vinetz J.M."/>
            <person name="Sutton G.G."/>
            <person name="Nierman W.C."/>
            <person name="Fouts D.E."/>
        </authorList>
    </citation>
    <scope>NUCLEOTIDE SEQUENCE [LARGE SCALE GENOMIC DNA]</scope>
    <source>
        <strain evidence="1 2">LT2186</strain>
    </source>
</reference>
<dbReference type="EMBL" id="AFME02000274">
    <property type="protein sequence ID" value="EMG10159.1"/>
    <property type="molecule type" value="Genomic_DNA"/>
</dbReference>
<evidence type="ECO:0000313" key="2">
    <source>
        <dbReference type="Proteomes" id="UP000011776"/>
    </source>
</evidence>
<sequence>MHVCSSCGYRKTLNWDNPFFELKKPYFDFSYTYDGICIVSQRVIDFMFRFQYENDVEWVRLKNFPNFYTFLSHRSVAFDSDRRQTRFEKQCKICGFYESVTGATPVFLKGISSRLDRGFYRTDLQFGSGNEKSPILIVGPQTKEELISKKFTGITFQEVNS</sequence>
<dbReference type="BioCyc" id="LINT1001599:G11K9-3471-MONOMER"/>
<dbReference type="Proteomes" id="UP000011776">
    <property type="component" value="Unassembled WGS sequence"/>
</dbReference>